<feature type="domain" description="LTD" evidence="2">
    <location>
        <begin position="8"/>
        <end position="126"/>
    </location>
</feature>
<dbReference type="InterPro" id="IPR047971">
    <property type="entry name" value="ExeM-like"/>
</dbReference>
<gene>
    <name evidence="3" type="ORF">SAMN05660691_02992</name>
</gene>
<protein>
    <recommendedName>
        <fullName evidence="2">LTD domain-containing protein</fullName>
    </recommendedName>
</protein>
<evidence type="ECO:0000313" key="4">
    <source>
        <dbReference type="Proteomes" id="UP000199371"/>
    </source>
</evidence>
<proteinExistence type="predicted"/>
<dbReference type="InterPro" id="IPR036691">
    <property type="entry name" value="Endo/exonu/phosph_ase_sf"/>
</dbReference>
<feature type="chain" id="PRO_5011674217" description="LTD domain-containing protein" evidence="1">
    <location>
        <begin position="21"/>
        <end position="860"/>
    </location>
</feature>
<sequence>MKIRTLSATIAMLLAPAVNAELFISEYVEGSGNNKALELYNPTEQAISLNGYTIQVFANGAATATNTTTLNGTVPAGGTFVYVHTSAVAELRDLANQVSGNASWNGNDAITLRKDGVVIDSFGQVGFNPGTAWGSGETSTIDRTLRRKAVTYDANPFDVFEPANEWNGFAINDFSDIGLFNGEGGGPGPDPEPEPEPILSCGEPATAISAIQGSGMASPLVGQILQVEAVVTQTLPGLQGYTIQAVGAEQDNDPATSEGLFVYVNTSNLGVNVGQRVRLQGTVNEYFTQTQLSSITATLDCGSSALPQPVEMTLPVLNLSELEAVEGMLVRFSQPLTVNDTFTLGRYGELTLANGRRYTPTQVVAPGADAIALAAQHALNKIVLDDASTIQNPATVPYPTGGLSAGNPVRSGDTVINLTGTVHYSFNEYRIMPTTSVNFVHSNPRTAAPELSADGNVKVASFNVLNYFNGNGTGGGFPTARGANTAVEFERQRAKILSAMVAMDVSVIGLMEIENDGYSSTSAIADLVQGLRTASGNNSWQYVSAAGPVGTDEIAVGLIYRADQVQPAGELLILNSVNSAKDAQGAALFNDSSNRPMLAQRFNLVENNAEFAVMVNHLKSKGSACGAADPDTGDGQGNCNLTRTRAAQAIGIFAAEHFADIPAVVMGDLNAYAKEDPITTLAQAGYINVFDALGKSGHGYVFSGLSGSLDHALLNDMALQYLADATKWNINADEPIALDYNVEFKSPQQQLDFYAPDAYRSSDHDPVIVSFSLPGALPPLDASLELLRTVRARFGMSLVQLDWSGDATGLTLYRDNEAVRDLTAPGRINDNFRSEAPTVTYKICQQATASCSAELVVNFN</sequence>
<dbReference type="PROSITE" id="PS51841">
    <property type="entry name" value="LTD"/>
    <property type="match status" value="1"/>
</dbReference>
<keyword evidence="1" id="KW-0732">Signal</keyword>
<evidence type="ECO:0000313" key="3">
    <source>
        <dbReference type="EMBL" id="SEI03525.1"/>
    </source>
</evidence>
<dbReference type="CDD" id="cd04486">
    <property type="entry name" value="YhcR_OBF_like"/>
    <property type="match status" value="1"/>
</dbReference>
<organism evidence="3 4">
    <name type="scientific">Rheinheimera pacifica</name>
    <dbReference type="NCBI Taxonomy" id="173990"/>
    <lineage>
        <taxon>Bacteria</taxon>
        <taxon>Pseudomonadati</taxon>
        <taxon>Pseudomonadota</taxon>
        <taxon>Gammaproteobacteria</taxon>
        <taxon>Chromatiales</taxon>
        <taxon>Chromatiaceae</taxon>
        <taxon>Rheinheimera</taxon>
    </lineage>
</organism>
<dbReference type="Pfam" id="PF00932">
    <property type="entry name" value="LTD"/>
    <property type="match status" value="1"/>
</dbReference>
<dbReference type="SUPFAM" id="SSF56219">
    <property type="entry name" value="DNase I-like"/>
    <property type="match status" value="1"/>
</dbReference>
<keyword evidence="4" id="KW-1185">Reference proteome</keyword>
<dbReference type="Proteomes" id="UP000199371">
    <property type="component" value="Unassembled WGS sequence"/>
</dbReference>
<dbReference type="CDD" id="cd10283">
    <property type="entry name" value="MnuA_DNase1-like"/>
    <property type="match status" value="1"/>
</dbReference>
<reference evidence="4" key="1">
    <citation type="submission" date="2016-10" db="EMBL/GenBank/DDBJ databases">
        <authorList>
            <person name="Varghese N."/>
            <person name="Submissions S."/>
        </authorList>
    </citation>
    <scope>NUCLEOTIDE SEQUENCE [LARGE SCALE GENOMIC DNA]</scope>
    <source>
        <strain evidence="4">DSM 17616</strain>
    </source>
</reference>
<dbReference type="NCBIfam" id="NF033681">
    <property type="entry name" value="ExeM_NucH_DNase"/>
    <property type="match status" value="1"/>
</dbReference>
<feature type="signal peptide" evidence="1">
    <location>
        <begin position="1"/>
        <end position="20"/>
    </location>
</feature>
<dbReference type="RefSeq" id="WP_092795056.1">
    <property type="nucleotide sequence ID" value="NZ_FNXF01000012.1"/>
</dbReference>
<dbReference type="STRING" id="173990.SAMN05660691_02992"/>
<name>A0A1H6MNW2_9GAMM</name>
<evidence type="ECO:0000256" key="1">
    <source>
        <dbReference type="SAM" id="SignalP"/>
    </source>
</evidence>
<dbReference type="EMBL" id="FNXF01000012">
    <property type="protein sequence ID" value="SEI03525.1"/>
    <property type="molecule type" value="Genomic_DNA"/>
</dbReference>
<dbReference type="AlphaFoldDB" id="A0A1H6MNW2"/>
<dbReference type="OrthoDB" id="9800417at2"/>
<dbReference type="InterPro" id="IPR001322">
    <property type="entry name" value="Lamin_tail_dom"/>
</dbReference>
<dbReference type="PANTHER" id="PTHR42834:SF1">
    <property type="entry name" value="ENDONUCLEASE_EXONUCLEASE_PHOSPHATASE FAMILY PROTEIN (AFU_ORTHOLOGUE AFUA_3G09210)"/>
    <property type="match status" value="1"/>
</dbReference>
<evidence type="ECO:0000259" key="2">
    <source>
        <dbReference type="PROSITE" id="PS51841"/>
    </source>
</evidence>
<dbReference type="Gene3D" id="3.60.10.10">
    <property type="entry name" value="Endonuclease/exonuclease/phosphatase"/>
    <property type="match status" value="1"/>
</dbReference>
<accession>A0A1H6MNW2</accession>
<dbReference type="PANTHER" id="PTHR42834">
    <property type="entry name" value="ENDONUCLEASE/EXONUCLEASE/PHOSPHATASE FAMILY PROTEIN (AFU_ORTHOLOGUE AFUA_3G09210)"/>
    <property type="match status" value="1"/>
</dbReference>